<dbReference type="EMBL" id="VZTB01001845">
    <property type="protein sequence ID" value="NXA72628.1"/>
    <property type="molecule type" value="Genomic_DNA"/>
</dbReference>
<dbReference type="InterPro" id="IPR056306">
    <property type="entry name" value="Ig-CFAP74_2nd"/>
</dbReference>
<name>A0A7K7Y594_THRLU</name>
<evidence type="ECO:0000259" key="2">
    <source>
        <dbReference type="Pfam" id="PF24770"/>
    </source>
</evidence>
<feature type="non-terminal residue" evidence="3">
    <location>
        <position position="1"/>
    </location>
</feature>
<comment type="caution">
    <text evidence="3">The sequence shown here is derived from an EMBL/GenBank/DDBJ whole genome shotgun (WGS) entry which is preliminary data.</text>
</comment>
<feature type="domain" description="CFAP74 second Ig-like" evidence="2">
    <location>
        <begin position="536"/>
        <end position="571"/>
    </location>
</feature>
<evidence type="ECO:0000313" key="3">
    <source>
        <dbReference type="EMBL" id="NXA72628.1"/>
    </source>
</evidence>
<feature type="compositionally biased region" description="Basic and acidic residues" evidence="1">
    <location>
        <begin position="140"/>
        <end position="157"/>
    </location>
</feature>
<proteinExistence type="predicted"/>
<dbReference type="PANTHER" id="PTHR22538">
    <property type="entry name" value="CILIA- AND FLAGELLA-ASSOCIATED PROTEIN 74"/>
    <property type="match status" value="1"/>
</dbReference>
<reference evidence="3 4" key="1">
    <citation type="submission" date="2019-09" db="EMBL/GenBank/DDBJ databases">
        <title>Bird 10,000 Genomes (B10K) Project - Family phase.</title>
        <authorList>
            <person name="Zhang G."/>
        </authorList>
    </citation>
    <scope>NUCLEOTIDE SEQUENCE [LARGE SCALE GENOMIC DNA]</scope>
    <source>
        <strain evidence="3">B10K-DU-001-68</strain>
        <tissue evidence="3">Muscle</tissue>
    </source>
</reference>
<evidence type="ECO:0000313" key="4">
    <source>
        <dbReference type="Proteomes" id="UP000558509"/>
    </source>
</evidence>
<dbReference type="Proteomes" id="UP000558509">
    <property type="component" value="Unassembled WGS sequence"/>
</dbReference>
<dbReference type="Pfam" id="PF24771">
    <property type="entry name" value="Ig_CFAP74_1st"/>
    <property type="match status" value="1"/>
</dbReference>
<sequence>RNLQFLDDMVREKELAVQETSDTLSACRLRSKMLAKQLDHVDMEIEREEEAGNVAAVSRLQAMSSRMCTELEREKELELRLALTLKQNLVELWQIETEQGKYDILREQLQKDEEELQMQYQEEREMRIGKEKITALQAEGTRRTREKREEEARRKCEERNKKLLEDARRNHEKAVCFLRQSMARIREKNAKEEVKAQEHMERRIQAVLSLKTSITSNRERLQTLQILNKAKALEAKKEEMKMREAILAEGGNAIREIFLHKRQQEDEKKKEAFRELQKSRKMEIVSRILQERASIHKQKKSQCPTKAAKARVIFSCILNPCVLPPKPWRSPSVCSLAGEGTAPQGESSENRPQDVLWESGDGDTERDKTLLVPEFPGLWSREYDLHKVPKADPTQLAIRAMRKQMAEKKMKEPQTGIVHKQTVPGQEHKHCAFHSKPSCIHFKDFVVGQIYKKKIILTNASYSVNYCRLVGISECLKDFISVHFDPPGKMSSGMSCEFLVTFKPMVNEGLEGAVMFMAQTGSFSVPLKCTVKTCILALDKELIDFGRLVVGETISQPISLTNSGALGTRFK</sequence>
<protein>
    <submittedName>
        <fullName evidence="3">CFA74 protein</fullName>
    </submittedName>
</protein>
<dbReference type="Pfam" id="PF24770">
    <property type="entry name" value="Ig-CFAP74_2"/>
    <property type="match status" value="1"/>
</dbReference>
<keyword evidence="4" id="KW-1185">Reference proteome</keyword>
<feature type="non-terminal residue" evidence="3">
    <location>
        <position position="571"/>
    </location>
</feature>
<gene>
    <name evidence="3" type="primary">Cfap74_0</name>
    <name evidence="3" type="ORF">THRLUD_R01228</name>
</gene>
<organism evidence="3 4">
    <name type="scientific">Thryothorus ludovicianus</name>
    <name type="common">Carolina wren</name>
    <name type="synonym">Sylvia ludoviciana</name>
    <dbReference type="NCBI Taxonomy" id="74200"/>
    <lineage>
        <taxon>Eukaryota</taxon>
        <taxon>Metazoa</taxon>
        <taxon>Chordata</taxon>
        <taxon>Craniata</taxon>
        <taxon>Vertebrata</taxon>
        <taxon>Euteleostomi</taxon>
        <taxon>Archelosauria</taxon>
        <taxon>Archosauria</taxon>
        <taxon>Dinosauria</taxon>
        <taxon>Saurischia</taxon>
        <taxon>Theropoda</taxon>
        <taxon>Coelurosauria</taxon>
        <taxon>Aves</taxon>
        <taxon>Neognathae</taxon>
        <taxon>Neoaves</taxon>
        <taxon>Telluraves</taxon>
        <taxon>Australaves</taxon>
        <taxon>Passeriformes</taxon>
        <taxon>Certhiidae</taxon>
        <taxon>Troglodytinae</taxon>
        <taxon>Thryothorus</taxon>
    </lineage>
</organism>
<feature type="region of interest" description="Disordered" evidence="1">
    <location>
        <begin position="334"/>
        <end position="367"/>
    </location>
</feature>
<dbReference type="AlphaFoldDB" id="A0A7K7Y594"/>
<dbReference type="PANTHER" id="PTHR22538:SF0">
    <property type="entry name" value="CILIA- AND FLAGELLA-ASSOCIATED PROTEIN 74"/>
    <property type="match status" value="1"/>
</dbReference>
<evidence type="ECO:0000256" key="1">
    <source>
        <dbReference type="SAM" id="MobiDB-lite"/>
    </source>
</evidence>
<feature type="region of interest" description="Disordered" evidence="1">
    <location>
        <begin position="138"/>
        <end position="157"/>
    </location>
</feature>
<accession>A0A7K7Y594</accession>